<evidence type="ECO:0000256" key="5">
    <source>
        <dbReference type="SAM" id="MobiDB-lite"/>
    </source>
</evidence>
<evidence type="ECO:0000256" key="3">
    <source>
        <dbReference type="ARBA" id="ARBA00022630"/>
    </source>
</evidence>
<comment type="similarity">
    <text evidence="2">Belongs to the DadA oxidoreductase family.</text>
</comment>
<dbReference type="PANTHER" id="PTHR13847">
    <property type="entry name" value="SARCOSINE DEHYDROGENASE-RELATED"/>
    <property type="match status" value="1"/>
</dbReference>
<dbReference type="RefSeq" id="WP_270680223.1">
    <property type="nucleotide sequence ID" value="NZ_JAQFWP010000058.1"/>
</dbReference>
<gene>
    <name evidence="7" type="ORF">O4U47_24010</name>
</gene>
<evidence type="ECO:0000313" key="7">
    <source>
        <dbReference type="EMBL" id="MDA2807596.1"/>
    </source>
</evidence>
<proteinExistence type="inferred from homology"/>
<evidence type="ECO:0000259" key="6">
    <source>
        <dbReference type="Pfam" id="PF01266"/>
    </source>
</evidence>
<evidence type="ECO:0000256" key="2">
    <source>
        <dbReference type="ARBA" id="ARBA00009410"/>
    </source>
</evidence>
<dbReference type="PANTHER" id="PTHR13847:SF286">
    <property type="entry name" value="D-AMINO ACID DEHYDROGENASE"/>
    <property type="match status" value="1"/>
</dbReference>
<evidence type="ECO:0000256" key="1">
    <source>
        <dbReference type="ARBA" id="ARBA00001974"/>
    </source>
</evidence>
<organism evidence="7 8">
    <name type="scientific">Nocardiopsis suaedae</name>
    <dbReference type="NCBI Taxonomy" id="3018444"/>
    <lineage>
        <taxon>Bacteria</taxon>
        <taxon>Bacillati</taxon>
        <taxon>Actinomycetota</taxon>
        <taxon>Actinomycetes</taxon>
        <taxon>Streptosporangiales</taxon>
        <taxon>Nocardiopsidaceae</taxon>
        <taxon>Nocardiopsis</taxon>
    </lineage>
</organism>
<sequence length="380" mass="39440">MSVIVIGGGIVGASAAYHLVRRGVATTLVDAARPGQATAAGAGIVFPWPFPWEPPQHQAFALRAAAHYPALMSALEAEGRATGYRKVGGLSVGTDPRILDRDAQVLTDLRGLPGYEGLGRVLRLERGGPRELFPALPEHFEGVHVEGMARVNGAMVRDALFAAAEERGLRYLKGEAELVADGGRASGVRAAGEELTADAVVVAAGAWTAELLRPFGVDVPVYPVRGQIVHTALPGAHTRDWPVLRFPGTDRYMLGMPPDRVVLSGTREPWAGFDHRATVDGVLQGLSEAVSAVPALGEATVVETRVGFRPGSRDDLQLLGAVGALAGVVVATGLGANGLTFGPYQGAVAATLAVGEEPEADLSAFRPDRVAPDPEAGAAG</sequence>
<dbReference type="SUPFAM" id="SSF54373">
    <property type="entry name" value="FAD-linked reductases, C-terminal domain"/>
    <property type="match status" value="1"/>
</dbReference>
<comment type="caution">
    <text evidence="7">The sequence shown here is derived from an EMBL/GenBank/DDBJ whole genome shotgun (WGS) entry which is preliminary data.</text>
</comment>
<dbReference type="Gene3D" id="3.30.9.10">
    <property type="entry name" value="D-Amino Acid Oxidase, subunit A, domain 2"/>
    <property type="match status" value="1"/>
</dbReference>
<dbReference type="Proteomes" id="UP001165685">
    <property type="component" value="Unassembled WGS sequence"/>
</dbReference>
<dbReference type="Pfam" id="PF01266">
    <property type="entry name" value="DAO"/>
    <property type="match status" value="1"/>
</dbReference>
<reference evidence="7" key="1">
    <citation type="submission" date="2023-01" db="EMBL/GenBank/DDBJ databases">
        <title>Draft genome sequence of Nocardiopsis sp. LSu2-4 isolated from halophytes.</title>
        <authorList>
            <person name="Duangmal K."/>
            <person name="Chantavorakit T."/>
        </authorList>
    </citation>
    <scope>NUCLEOTIDE SEQUENCE</scope>
    <source>
        <strain evidence="7">LSu2-4</strain>
    </source>
</reference>
<protein>
    <submittedName>
        <fullName evidence="7">FAD-dependent oxidoreductase</fullName>
    </submittedName>
</protein>
<dbReference type="SUPFAM" id="SSF51905">
    <property type="entry name" value="FAD/NAD(P)-binding domain"/>
    <property type="match status" value="1"/>
</dbReference>
<dbReference type="InterPro" id="IPR006076">
    <property type="entry name" value="FAD-dep_OxRdtase"/>
</dbReference>
<feature type="region of interest" description="Disordered" evidence="5">
    <location>
        <begin position="360"/>
        <end position="380"/>
    </location>
</feature>
<dbReference type="EMBL" id="JAQFWP010000058">
    <property type="protein sequence ID" value="MDA2807596.1"/>
    <property type="molecule type" value="Genomic_DNA"/>
</dbReference>
<evidence type="ECO:0000313" key="8">
    <source>
        <dbReference type="Proteomes" id="UP001165685"/>
    </source>
</evidence>
<keyword evidence="8" id="KW-1185">Reference proteome</keyword>
<dbReference type="Gene3D" id="3.50.50.60">
    <property type="entry name" value="FAD/NAD(P)-binding domain"/>
    <property type="match status" value="1"/>
</dbReference>
<dbReference type="InterPro" id="IPR036188">
    <property type="entry name" value="FAD/NAD-bd_sf"/>
</dbReference>
<keyword evidence="4" id="KW-0560">Oxidoreductase</keyword>
<comment type="cofactor">
    <cofactor evidence="1">
        <name>FAD</name>
        <dbReference type="ChEBI" id="CHEBI:57692"/>
    </cofactor>
</comment>
<feature type="domain" description="FAD dependent oxidoreductase" evidence="6">
    <location>
        <begin position="3"/>
        <end position="350"/>
    </location>
</feature>
<accession>A0ABT4TSC4</accession>
<evidence type="ECO:0000256" key="4">
    <source>
        <dbReference type="ARBA" id="ARBA00023002"/>
    </source>
</evidence>
<keyword evidence="3" id="KW-0285">Flavoprotein</keyword>
<name>A0ABT4TSC4_9ACTN</name>